<dbReference type="PANTHER" id="PTHR43833:SF9">
    <property type="entry name" value="POTASSIUM CHANNEL PROTEIN YUGO-RELATED"/>
    <property type="match status" value="1"/>
</dbReference>
<dbReference type="Pfam" id="PF02254">
    <property type="entry name" value="TrkA_N"/>
    <property type="match status" value="1"/>
</dbReference>
<dbReference type="AlphaFoldDB" id="A0ABD5NJ22"/>
<dbReference type="Gene3D" id="3.40.50.720">
    <property type="entry name" value="NAD(P)-binding Rossmann-like Domain"/>
    <property type="match status" value="1"/>
</dbReference>
<reference evidence="4 5" key="1">
    <citation type="journal article" date="2019" name="Int. J. Syst. Evol. Microbiol.">
        <title>The Global Catalogue of Microorganisms (GCM) 10K type strain sequencing project: providing services to taxonomists for standard genome sequencing and annotation.</title>
        <authorList>
            <consortium name="The Broad Institute Genomics Platform"/>
            <consortium name="The Broad Institute Genome Sequencing Center for Infectious Disease"/>
            <person name="Wu L."/>
            <person name="Ma J."/>
        </authorList>
    </citation>
    <scope>NUCLEOTIDE SEQUENCE [LARGE SCALE GENOMIC DNA]</scope>
    <source>
        <strain evidence="4 5">IBRC-M 10256</strain>
    </source>
</reference>
<dbReference type="GO" id="GO:0005886">
    <property type="term" value="C:plasma membrane"/>
    <property type="evidence" value="ECO:0007669"/>
    <property type="project" value="UniProtKB-SubCell"/>
</dbReference>
<evidence type="ECO:0000256" key="1">
    <source>
        <dbReference type="ARBA" id="ARBA00004651"/>
    </source>
</evidence>
<dbReference type="Pfam" id="PF07885">
    <property type="entry name" value="Ion_trans_2"/>
    <property type="match status" value="1"/>
</dbReference>
<dbReference type="Proteomes" id="UP001595846">
    <property type="component" value="Unassembled WGS sequence"/>
</dbReference>
<dbReference type="EMBL" id="JBHSAQ010000001">
    <property type="protein sequence ID" value="MFC3956953.1"/>
    <property type="molecule type" value="Genomic_DNA"/>
</dbReference>
<dbReference type="InterPro" id="IPR036291">
    <property type="entry name" value="NAD(P)-bd_dom_sf"/>
</dbReference>
<dbReference type="InterPro" id="IPR013099">
    <property type="entry name" value="K_chnl_dom"/>
</dbReference>
<dbReference type="InterPro" id="IPR050721">
    <property type="entry name" value="Trk_Ktr_HKT_K-transport"/>
</dbReference>
<keyword evidence="5" id="KW-1185">Reference proteome</keyword>
<dbReference type="PANTHER" id="PTHR43833">
    <property type="entry name" value="POTASSIUM CHANNEL PROTEIN 2-RELATED-RELATED"/>
    <property type="match status" value="1"/>
</dbReference>
<protein>
    <submittedName>
        <fullName evidence="4">NAD-binding protein</fullName>
    </submittedName>
</protein>
<evidence type="ECO:0000313" key="4">
    <source>
        <dbReference type="EMBL" id="MFC3956953.1"/>
    </source>
</evidence>
<feature type="transmembrane region" description="Helical" evidence="2">
    <location>
        <begin position="142"/>
        <end position="160"/>
    </location>
</feature>
<feature type="transmembrane region" description="Helical" evidence="2">
    <location>
        <begin position="202"/>
        <end position="226"/>
    </location>
</feature>
<accession>A0ABD5NJ22</accession>
<dbReference type="SUPFAM" id="SSF81324">
    <property type="entry name" value="Voltage-gated potassium channels"/>
    <property type="match status" value="1"/>
</dbReference>
<organism evidence="4 5">
    <name type="scientific">Halovivax cerinus</name>
    <dbReference type="NCBI Taxonomy" id="1487865"/>
    <lineage>
        <taxon>Archaea</taxon>
        <taxon>Methanobacteriati</taxon>
        <taxon>Methanobacteriota</taxon>
        <taxon>Stenosarchaea group</taxon>
        <taxon>Halobacteria</taxon>
        <taxon>Halobacteriales</taxon>
        <taxon>Natrialbaceae</taxon>
        <taxon>Halovivax</taxon>
    </lineage>
</organism>
<sequence>MSEAAGRPDSATDWRYLLTTRGTVGLAMTVALLSVATAVVAIFTGPSDPYGPLASAVPTVVTEAAGFTGALTGFATVASAFALRRGLRAGWWATLLLMPLSAVQGLLQASPYSMPLVVLSLVSVPVLILSRHRFDAQLSLTTTQLAAGAALAGVQLYGTIGGYHLREQFDGIDTILDAFYFTLITSSTVGYGDITPNQSSEAAVLFTMSVLVLGVASFGIAVGALVGPAIQARISKTLGKMSDSQLQTLDDHVLVLGYGDLTEPIIEELVEAGLTFAVVTRDEEATEPFVAADVPVVAADPSDEEPLRRARIDRARAVVVATNDDATDALAILTARELRPDVRIVASATDRESTRKLHRAGADAVISPSQLGGHLLVRSALDGDSSAIVDRILREE</sequence>
<feature type="transmembrane region" description="Helical" evidence="2">
    <location>
        <begin position="113"/>
        <end position="130"/>
    </location>
</feature>
<dbReference type="SUPFAM" id="SSF51735">
    <property type="entry name" value="NAD(P)-binding Rossmann-fold domains"/>
    <property type="match status" value="1"/>
</dbReference>
<name>A0ABD5NJ22_9EURY</name>
<dbReference type="InterPro" id="IPR003148">
    <property type="entry name" value="RCK_N"/>
</dbReference>
<dbReference type="RefSeq" id="WP_256532113.1">
    <property type="nucleotide sequence ID" value="NZ_CP101824.1"/>
</dbReference>
<feature type="transmembrane region" description="Helical" evidence="2">
    <location>
        <begin position="64"/>
        <end position="83"/>
    </location>
</feature>
<comment type="caution">
    <text evidence="4">The sequence shown here is derived from an EMBL/GenBank/DDBJ whole genome shotgun (WGS) entry which is preliminary data.</text>
</comment>
<keyword evidence="2" id="KW-1133">Transmembrane helix</keyword>
<dbReference type="GeneID" id="73904885"/>
<evidence type="ECO:0000259" key="3">
    <source>
        <dbReference type="PROSITE" id="PS51201"/>
    </source>
</evidence>
<feature type="domain" description="RCK N-terminal" evidence="3">
    <location>
        <begin position="250"/>
        <end position="366"/>
    </location>
</feature>
<feature type="transmembrane region" description="Helical" evidence="2">
    <location>
        <begin position="24"/>
        <end position="44"/>
    </location>
</feature>
<dbReference type="Gene3D" id="1.10.287.70">
    <property type="match status" value="1"/>
</dbReference>
<proteinExistence type="predicted"/>
<gene>
    <name evidence="4" type="ORF">ACFOUR_01010</name>
</gene>
<keyword evidence="2" id="KW-0472">Membrane</keyword>
<keyword evidence="2" id="KW-0812">Transmembrane</keyword>
<evidence type="ECO:0000256" key="2">
    <source>
        <dbReference type="SAM" id="Phobius"/>
    </source>
</evidence>
<evidence type="ECO:0000313" key="5">
    <source>
        <dbReference type="Proteomes" id="UP001595846"/>
    </source>
</evidence>
<dbReference type="PROSITE" id="PS51201">
    <property type="entry name" value="RCK_N"/>
    <property type="match status" value="1"/>
</dbReference>
<comment type="subcellular location">
    <subcellularLocation>
        <location evidence="1">Cell membrane</location>
        <topology evidence="1">Multi-pass membrane protein</topology>
    </subcellularLocation>
</comment>
<feature type="transmembrane region" description="Helical" evidence="2">
    <location>
        <begin position="90"/>
        <end position="107"/>
    </location>
</feature>